<protein>
    <submittedName>
        <fullName evidence="2">Uncharacterized protein</fullName>
    </submittedName>
</protein>
<accession>A0A2A6CG18</accession>
<dbReference type="EnsemblMetazoa" id="PPA44852.1">
    <property type="protein sequence ID" value="PPA44852.1"/>
    <property type="gene ID" value="WBGene00283221"/>
</dbReference>
<reference evidence="2" key="2">
    <citation type="submission" date="2022-06" db="UniProtKB">
        <authorList>
            <consortium name="EnsemblMetazoa"/>
        </authorList>
    </citation>
    <scope>IDENTIFICATION</scope>
    <source>
        <strain evidence="2">PS312</strain>
    </source>
</reference>
<feature type="compositionally biased region" description="Acidic residues" evidence="1">
    <location>
        <begin position="36"/>
        <end position="45"/>
    </location>
</feature>
<evidence type="ECO:0000313" key="2">
    <source>
        <dbReference type="EnsemblMetazoa" id="PPA44852.1"/>
    </source>
</evidence>
<evidence type="ECO:0000313" key="3">
    <source>
        <dbReference type="Proteomes" id="UP000005239"/>
    </source>
</evidence>
<dbReference type="AlphaFoldDB" id="A0A2A6CG18"/>
<gene>
    <name evidence="2" type="primary">WBGene00283221</name>
</gene>
<organism evidence="2 3">
    <name type="scientific">Pristionchus pacificus</name>
    <name type="common">Parasitic nematode worm</name>
    <dbReference type="NCBI Taxonomy" id="54126"/>
    <lineage>
        <taxon>Eukaryota</taxon>
        <taxon>Metazoa</taxon>
        <taxon>Ecdysozoa</taxon>
        <taxon>Nematoda</taxon>
        <taxon>Chromadorea</taxon>
        <taxon>Rhabditida</taxon>
        <taxon>Rhabditina</taxon>
        <taxon>Diplogasteromorpha</taxon>
        <taxon>Diplogasteroidea</taxon>
        <taxon>Neodiplogasteridae</taxon>
        <taxon>Pristionchus</taxon>
    </lineage>
</organism>
<keyword evidence="3" id="KW-1185">Reference proteome</keyword>
<reference evidence="3" key="1">
    <citation type="journal article" date="2008" name="Nat. Genet.">
        <title>The Pristionchus pacificus genome provides a unique perspective on nematode lifestyle and parasitism.</title>
        <authorList>
            <person name="Dieterich C."/>
            <person name="Clifton S.W."/>
            <person name="Schuster L.N."/>
            <person name="Chinwalla A."/>
            <person name="Delehaunty K."/>
            <person name="Dinkelacker I."/>
            <person name="Fulton L."/>
            <person name="Fulton R."/>
            <person name="Godfrey J."/>
            <person name="Minx P."/>
            <person name="Mitreva M."/>
            <person name="Roeseler W."/>
            <person name="Tian H."/>
            <person name="Witte H."/>
            <person name="Yang S.P."/>
            <person name="Wilson R.K."/>
            <person name="Sommer R.J."/>
        </authorList>
    </citation>
    <scope>NUCLEOTIDE SEQUENCE [LARGE SCALE GENOMIC DNA]</scope>
    <source>
        <strain evidence="3">PS312</strain>
    </source>
</reference>
<feature type="region of interest" description="Disordered" evidence="1">
    <location>
        <begin position="1"/>
        <end position="49"/>
    </location>
</feature>
<sequence>MSHLAPFPGRSCQLIGDDSSDPCEQLAGGKGLLEEGGVEDGDGGLDDGLKLERDVTVPLEESTSLIGATLTNPEQCPSGFSGCHETSTPGTQVRPNLRDTLLYLEHGPSRSVHGIAPSTGGNLKFAL</sequence>
<accession>A0A8R1Z4W1</accession>
<evidence type="ECO:0000256" key="1">
    <source>
        <dbReference type="SAM" id="MobiDB-lite"/>
    </source>
</evidence>
<dbReference type="Proteomes" id="UP000005239">
    <property type="component" value="Unassembled WGS sequence"/>
</dbReference>
<proteinExistence type="predicted"/>
<name>A0A2A6CG18_PRIPA</name>